<name>D1PR27_9FIRM</name>
<dbReference type="HOGENOM" id="CLU_183116_1_0_9"/>
<dbReference type="AlphaFoldDB" id="D1PR27"/>
<sequence length="73" mass="8669">MRQEVYVLQHSYALQNGCDETKLLGVFSSEDKAQQAIEMYRTLPGFCEHSQDFHLDKYLLDERYWTEGFFTIP</sequence>
<accession>D1PR27</accession>
<feature type="domain" description="DUF7336" evidence="1">
    <location>
        <begin position="5"/>
        <end position="69"/>
    </location>
</feature>
<comment type="caution">
    <text evidence="2">The sequence shown here is derived from an EMBL/GenBank/DDBJ whole genome shotgun (WGS) entry which is preliminary data.</text>
</comment>
<proteinExistence type="predicted"/>
<evidence type="ECO:0000313" key="2">
    <source>
        <dbReference type="EMBL" id="EFB74874.1"/>
    </source>
</evidence>
<keyword evidence="3" id="KW-1185">Reference proteome</keyword>
<dbReference type="RefSeq" id="WP_007048205.1">
    <property type="nucleotide sequence ID" value="NZ_GG704770.1"/>
</dbReference>
<protein>
    <recommendedName>
        <fullName evidence="1">DUF7336 domain-containing protein</fullName>
    </recommendedName>
</protein>
<dbReference type="InterPro" id="IPR055760">
    <property type="entry name" value="DUF7336"/>
</dbReference>
<dbReference type="Proteomes" id="UP000003438">
    <property type="component" value="Unassembled WGS sequence"/>
</dbReference>
<organism evidence="2 3">
    <name type="scientific">Subdoligranulum variabile DSM 15176</name>
    <dbReference type="NCBI Taxonomy" id="411471"/>
    <lineage>
        <taxon>Bacteria</taxon>
        <taxon>Bacillati</taxon>
        <taxon>Bacillota</taxon>
        <taxon>Clostridia</taxon>
        <taxon>Eubacteriales</taxon>
        <taxon>Oscillospiraceae</taxon>
        <taxon>Subdoligranulum</taxon>
    </lineage>
</organism>
<dbReference type="EMBL" id="ACBY02000054">
    <property type="protein sequence ID" value="EFB74874.1"/>
    <property type="molecule type" value="Genomic_DNA"/>
</dbReference>
<evidence type="ECO:0000313" key="3">
    <source>
        <dbReference type="Proteomes" id="UP000003438"/>
    </source>
</evidence>
<reference evidence="2" key="1">
    <citation type="submission" date="2009-12" db="EMBL/GenBank/DDBJ databases">
        <authorList>
            <person name="Weinstock G."/>
            <person name="Sodergren E."/>
            <person name="Clifton S."/>
            <person name="Fulton L."/>
            <person name="Fulton B."/>
            <person name="Courtney L."/>
            <person name="Fronick C."/>
            <person name="Harrison M."/>
            <person name="Strong C."/>
            <person name="Farmer C."/>
            <person name="Delahaunty K."/>
            <person name="Markovic C."/>
            <person name="Hall O."/>
            <person name="Minx P."/>
            <person name="Tomlinson C."/>
            <person name="Mitreva M."/>
            <person name="Nelson J."/>
            <person name="Hou S."/>
            <person name="Wollam A."/>
            <person name="Pepin K.H."/>
            <person name="Johnson M."/>
            <person name="Bhonagiri V."/>
            <person name="Nash W.E."/>
            <person name="Warren W."/>
            <person name="Chinwalla A."/>
            <person name="Mardis E.R."/>
            <person name="Wilson R.K."/>
        </authorList>
    </citation>
    <scope>NUCLEOTIDE SEQUENCE [LARGE SCALE GENOMIC DNA]</scope>
    <source>
        <strain evidence="2">DSM 15176</strain>
    </source>
</reference>
<evidence type="ECO:0000259" key="1">
    <source>
        <dbReference type="Pfam" id="PF24024"/>
    </source>
</evidence>
<dbReference type="Pfam" id="PF24024">
    <property type="entry name" value="DUF7336"/>
    <property type="match status" value="1"/>
</dbReference>
<gene>
    <name evidence="2" type="ORF">SUBVAR_06854</name>
</gene>